<reference evidence="5" key="2">
    <citation type="submission" date="2021-04" db="EMBL/GenBank/DDBJ databases">
        <authorList>
            <person name="Gilroy R."/>
        </authorList>
    </citation>
    <scope>NUCLEOTIDE SEQUENCE</scope>
    <source>
        <strain evidence="5">USASDec5-558</strain>
    </source>
</reference>
<dbReference type="SUPFAM" id="SSF52218">
    <property type="entry name" value="Flavoproteins"/>
    <property type="match status" value="1"/>
</dbReference>
<dbReference type="InterPro" id="IPR008254">
    <property type="entry name" value="Flavodoxin/NO_synth"/>
</dbReference>
<dbReference type="InterPro" id="IPR005532">
    <property type="entry name" value="SUMF_dom"/>
</dbReference>
<dbReference type="Pfam" id="PF12682">
    <property type="entry name" value="Flavodoxin_4"/>
    <property type="match status" value="1"/>
</dbReference>
<dbReference type="AlphaFoldDB" id="A0A9D1WEH7"/>
<proteinExistence type="predicted"/>
<sequence length="472" mass="52278">MRFTQLMTAMGAVALQFGINAGASAAPAVAPTTGSDGFVLLQGGSFTMGSPATERQRQADEALHTVTLSPFYVDPYEVTQKDYEEIMGTNPSHFNGANRPVENVTWYDAIRYCNALSERHGLTPVYTIEGTTVTWDRSANGYRLLTEAEWEYAARAGTHTVFHDGDYITSGNANFEGSYPYLIEENYVHHSNPNVITSTNRGETMEVNTLAPNNFGLHHMQGNVSEWCFDYYGQYDTSISQDPTGPATGSLRVNRGGGWNDFAKQLRSAYRSATTPDTNEQNLGIRLARNAAPLTGKVTTSYNLDIKIPDNPKILVAYFSYTGNTENGAQIIAEDLGADLFAIEMEHPYRGNIYEVSQKDLNMDARPALANHVENMEQYDVVILGYPTWWSTMPMPVFTFLEEYDFSGKVILPFSSNGGTRFGDSISDLSKEAPNSYVGQGFEYFYSGGSELEGELLDWLNDRGIDITHVDD</sequence>
<dbReference type="InterPro" id="IPR029039">
    <property type="entry name" value="Flavoprotein-like_sf"/>
</dbReference>
<evidence type="ECO:0000259" key="4">
    <source>
        <dbReference type="PROSITE" id="PS50902"/>
    </source>
</evidence>
<dbReference type="GO" id="GO:0010181">
    <property type="term" value="F:FMN binding"/>
    <property type="evidence" value="ECO:0007669"/>
    <property type="project" value="InterPro"/>
</dbReference>
<dbReference type="Gene3D" id="3.90.1580.10">
    <property type="entry name" value="paralog of FGE (formylglycine-generating enzyme)"/>
    <property type="match status" value="1"/>
</dbReference>
<dbReference type="InterPro" id="IPR051043">
    <property type="entry name" value="Sulfatase_Mod_Factor_Kinase"/>
</dbReference>
<accession>A0A9D1WEH7</accession>
<protein>
    <submittedName>
        <fullName evidence="5">SUMF1/EgtB/PvdO family nonheme iron enzyme</fullName>
    </submittedName>
</protein>
<dbReference type="EMBL" id="DXEV01000093">
    <property type="protein sequence ID" value="HIX56792.1"/>
    <property type="molecule type" value="Genomic_DNA"/>
</dbReference>
<keyword evidence="3" id="KW-0732">Signal</keyword>
<feature type="chain" id="PRO_5039718779" evidence="3">
    <location>
        <begin position="26"/>
        <end position="472"/>
    </location>
</feature>
<dbReference type="PANTHER" id="PTHR23150">
    <property type="entry name" value="SULFATASE MODIFYING FACTOR 1, 2"/>
    <property type="match status" value="1"/>
</dbReference>
<dbReference type="Gene3D" id="3.40.50.360">
    <property type="match status" value="1"/>
</dbReference>
<dbReference type="Proteomes" id="UP000886829">
    <property type="component" value="Unassembled WGS sequence"/>
</dbReference>
<reference evidence="5" key="1">
    <citation type="journal article" date="2021" name="PeerJ">
        <title>Extensive microbial diversity within the chicken gut microbiome revealed by metagenomics and culture.</title>
        <authorList>
            <person name="Gilroy R."/>
            <person name="Ravi A."/>
            <person name="Getino M."/>
            <person name="Pursley I."/>
            <person name="Horton D.L."/>
            <person name="Alikhan N.F."/>
            <person name="Baker D."/>
            <person name="Gharbi K."/>
            <person name="Hall N."/>
            <person name="Watson M."/>
            <person name="Adriaenssens E.M."/>
            <person name="Foster-Nyarko E."/>
            <person name="Jarju S."/>
            <person name="Secka A."/>
            <person name="Antonio M."/>
            <person name="Oren A."/>
            <person name="Chaudhuri R.R."/>
            <person name="La Ragione R."/>
            <person name="Hildebrand F."/>
            <person name="Pallen M.J."/>
        </authorList>
    </citation>
    <scope>NUCLEOTIDE SEQUENCE</scope>
    <source>
        <strain evidence="5">USASDec5-558</strain>
    </source>
</reference>
<comment type="caution">
    <text evidence="5">The sequence shown here is derived from an EMBL/GenBank/DDBJ whole genome shotgun (WGS) entry which is preliminary data.</text>
</comment>
<organism evidence="5 6">
    <name type="scientific">Candidatus Anaerobiospirillum pullistercoris</name>
    <dbReference type="NCBI Taxonomy" id="2838452"/>
    <lineage>
        <taxon>Bacteria</taxon>
        <taxon>Pseudomonadati</taxon>
        <taxon>Pseudomonadota</taxon>
        <taxon>Gammaproteobacteria</taxon>
        <taxon>Aeromonadales</taxon>
        <taxon>Succinivibrionaceae</taxon>
        <taxon>Anaerobiospirillum</taxon>
    </lineage>
</organism>
<dbReference type="Pfam" id="PF03781">
    <property type="entry name" value="FGE-sulfatase"/>
    <property type="match status" value="1"/>
</dbReference>
<keyword evidence="2" id="KW-0288">FMN</keyword>
<evidence type="ECO:0000313" key="5">
    <source>
        <dbReference type="EMBL" id="HIX56792.1"/>
    </source>
</evidence>
<evidence type="ECO:0000256" key="2">
    <source>
        <dbReference type="ARBA" id="ARBA00022643"/>
    </source>
</evidence>
<keyword evidence="1" id="KW-0285">Flavoprotein</keyword>
<dbReference type="InterPro" id="IPR016187">
    <property type="entry name" value="CTDL_fold"/>
</dbReference>
<evidence type="ECO:0000256" key="1">
    <source>
        <dbReference type="ARBA" id="ARBA00022630"/>
    </source>
</evidence>
<dbReference type="PANTHER" id="PTHR23150:SF19">
    <property type="entry name" value="FORMYLGLYCINE-GENERATING ENZYME"/>
    <property type="match status" value="1"/>
</dbReference>
<dbReference type="SUPFAM" id="SSF56436">
    <property type="entry name" value="C-type lectin-like"/>
    <property type="match status" value="1"/>
</dbReference>
<evidence type="ECO:0000256" key="3">
    <source>
        <dbReference type="SAM" id="SignalP"/>
    </source>
</evidence>
<dbReference type="GO" id="GO:0120147">
    <property type="term" value="F:formylglycine-generating oxidase activity"/>
    <property type="evidence" value="ECO:0007669"/>
    <property type="project" value="TreeGrafter"/>
</dbReference>
<dbReference type="InterPro" id="IPR042095">
    <property type="entry name" value="SUMF_sf"/>
</dbReference>
<gene>
    <name evidence="5" type="ORF">H9850_04900</name>
</gene>
<feature type="domain" description="Flavodoxin-like" evidence="4">
    <location>
        <begin position="314"/>
        <end position="464"/>
    </location>
</feature>
<feature type="signal peptide" evidence="3">
    <location>
        <begin position="1"/>
        <end position="25"/>
    </location>
</feature>
<evidence type="ECO:0000313" key="6">
    <source>
        <dbReference type="Proteomes" id="UP000886829"/>
    </source>
</evidence>
<dbReference type="PROSITE" id="PS50902">
    <property type="entry name" value="FLAVODOXIN_LIKE"/>
    <property type="match status" value="1"/>
</dbReference>
<name>A0A9D1WEH7_9GAMM</name>